<evidence type="ECO:0000256" key="2">
    <source>
        <dbReference type="ARBA" id="ARBA00023125"/>
    </source>
</evidence>
<keyword evidence="2" id="KW-0238">DNA-binding</keyword>
<dbReference type="Gene3D" id="1.10.10.10">
    <property type="entry name" value="Winged helix-like DNA-binding domain superfamily/Winged helix DNA-binding domain"/>
    <property type="match status" value="1"/>
</dbReference>
<evidence type="ECO:0000256" key="3">
    <source>
        <dbReference type="ARBA" id="ARBA00023163"/>
    </source>
</evidence>
<comment type="caution">
    <text evidence="5">The sequence shown here is derived from an EMBL/GenBank/DDBJ whole genome shotgun (WGS) entry which is preliminary data.</text>
</comment>
<keyword evidence="1" id="KW-0805">Transcription regulation</keyword>
<protein>
    <recommendedName>
        <fullName evidence="4">HTH luxR-type domain-containing protein</fullName>
    </recommendedName>
</protein>
<sequence length="862" mass="92305">MVGRSEELQVIADATRAGAERARGIVLSGSSGVGKTRVAREAVAGCGPRNARRHWIVGTASARSVPLGAFVDIASDFGPDPLRRVREVIDGLIGDARYGEVVVGVDDAHLLDDLSAFTVHQLVTRRLATVILTIRSGESPPDAITAIWKDQHLERLELQPLSPPEIADLVERVLDGPLDSISAQRLWQYTQGNALYLRHLLDNEVAAGRMTQRAGVWLWDGQPRLSPTLVELLEARISEAPTSVHEVLDALAIAEPLETDVLEVIAEADAVAEAESLGLISVDPSVRPASVRLAHPLLGEVRRTGSLRLHRLRGRIATELARKGSTDPRDLIRRAVLVIDSDLPPDPELLLAAAAAAMQLLDHRLAETLAARAVAVGGGPWAKIAHAMAITWQERGIEAEAVLAEQAEQATGLERTQVAILRAMNFLLILGRVADAERELELLPADDEAAQAIATALRPLIELVRGHSRAAVDMAVAAEAESPASDVAKIFLAWVFVTGRGDLGRIDEIESAANSGYAVADKSPEVGHLRRRLAFQETHGYRLAGALTQSDAVVARIRRDTLDVPFEESWHLVMVGLSAMSRGALDDARRSLRDALAYLGTGDSGRMVKTFGRTWLTTVIAMAGQATDARREFDAIEWWAQDPEACMFDPYLRLAEAWVCAAEGAVSQAVSIARGAAAKELELGRPAWEVVLLQTATQFGDRTTAPRLAELSAHVQGPRAPAAAAHAAALAAGDGDALLDASHRYETFGDRLAAADAAAQAVVAYQHASLRGAAMTASATAGRLSDECQGAQTPALRAGTTAQPFTARQREIISLAAQGLSNKQIAERLTMSIRSVEGHLFRASQRVAANSREQLISILRGS</sequence>
<dbReference type="SUPFAM" id="SSF46894">
    <property type="entry name" value="C-terminal effector domain of the bipartite response regulators"/>
    <property type="match status" value="1"/>
</dbReference>
<dbReference type="InterPro" id="IPR016032">
    <property type="entry name" value="Sig_transdc_resp-reg_C-effctor"/>
</dbReference>
<feature type="domain" description="HTH luxR-type" evidence="4">
    <location>
        <begin position="798"/>
        <end position="862"/>
    </location>
</feature>
<dbReference type="SMART" id="SM00421">
    <property type="entry name" value="HTH_LUXR"/>
    <property type="match status" value="1"/>
</dbReference>
<dbReference type="CDD" id="cd06170">
    <property type="entry name" value="LuxR_C_like"/>
    <property type="match status" value="1"/>
</dbReference>
<dbReference type="PANTHER" id="PTHR44688:SF16">
    <property type="entry name" value="DNA-BINDING TRANSCRIPTIONAL ACTIVATOR DEVR_DOSR"/>
    <property type="match status" value="1"/>
</dbReference>
<dbReference type="PROSITE" id="PS00622">
    <property type="entry name" value="HTH_LUXR_1"/>
    <property type="match status" value="1"/>
</dbReference>
<proteinExistence type="predicted"/>
<dbReference type="PROSITE" id="PS50043">
    <property type="entry name" value="HTH_LUXR_2"/>
    <property type="match status" value="1"/>
</dbReference>
<reference evidence="5 6" key="1">
    <citation type="submission" date="2014-11" db="EMBL/GenBank/DDBJ databases">
        <title>Mycobacterium setense Manresensis Genome.</title>
        <authorList>
            <person name="Rech G."/>
            <person name="Sumoy L."/>
        </authorList>
    </citation>
    <scope>NUCLEOTIDE SEQUENCE [LARGE SCALE GENOMIC DNA]</scope>
    <source>
        <strain evidence="5 6">Manresensis</strain>
    </source>
</reference>
<evidence type="ECO:0000259" key="4">
    <source>
        <dbReference type="PROSITE" id="PS50043"/>
    </source>
</evidence>
<organism evidence="5 6">
    <name type="scientific">Mycolicibacterium setense</name>
    <dbReference type="NCBI Taxonomy" id="431269"/>
    <lineage>
        <taxon>Bacteria</taxon>
        <taxon>Bacillati</taxon>
        <taxon>Actinomycetota</taxon>
        <taxon>Actinomycetes</taxon>
        <taxon>Mycobacteriales</taxon>
        <taxon>Mycobacteriaceae</taxon>
        <taxon>Mycolicibacterium</taxon>
    </lineage>
</organism>
<dbReference type="InterPro" id="IPR000792">
    <property type="entry name" value="Tscrpt_reg_LuxR_C"/>
</dbReference>
<dbReference type="Proteomes" id="UP000031004">
    <property type="component" value="Unassembled WGS sequence"/>
</dbReference>
<dbReference type="EMBL" id="JTLZ01000010">
    <property type="protein sequence ID" value="KHO21107.1"/>
    <property type="molecule type" value="Genomic_DNA"/>
</dbReference>
<accession>A0ABR4YQC7</accession>
<dbReference type="SUPFAM" id="SSF52540">
    <property type="entry name" value="P-loop containing nucleoside triphosphate hydrolases"/>
    <property type="match status" value="1"/>
</dbReference>
<dbReference type="InterPro" id="IPR003593">
    <property type="entry name" value="AAA+_ATPase"/>
</dbReference>
<evidence type="ECO:0000313" key="6">
    <source>
        <dbReference type="Proteomes" id="UP000031004"/>
    </source>
</evidence>
<name>A0ABR4YQC7_9MYCO</name>
<dbReference type="InterPro" id="IPR027417">
    <property type="entry name" value="P-loop_NTPase"/>
</dbReference>
<keyword evidence="6" id="KW-1185">Reference proteome</keyword>
<evidence type="ECO:0000256" key="1">
    <source>
        <dbReference type="ARBA" id="ARBA00023015"/>
    </source>
</evidence>
<dbReference type="SMART" id="SM00382">
    <property type="entry name" value="AAA"/>
    <property type="match status" value="1"/>
</dbReference>
<gene>
    <name evidence="5" type="ORF">QQ44_22600</name>
</gene>
<evidence type="ECO:0000313" key="5">
    <source>
        <dbReference type="EMBL" id="KHO21107.1"/>
    </source>
</evidence>
<dbReference type="PANTHER" id="PTHR44688">
    <property type="entry name" value="DNA-BINDING TRANSCRIPTIONAL ACTIVATOR DEVR_DOSR"/>
    <property type="match status" value="1"/>
</dbReference>
<dbReference type="Gene3D" id="3.40.50.300">
    <property type="entry name" value="P-loop containing nucleotide triphosphate hydrolases"/>
    <property type="match status" value="1"/>
</dbReference>
<dbReference type="Pfam" id="PF00196">
    <property type="entry name" value="GerE"/>
    <property type="match status" value="1"/>
</dbReference>
<keyword evidence="3" id="KW-0804">Transcription</keyword>
<dbReference type="PRINTS" id="PR00038">
    <property type="entry name" value="HTHLUXR"/>
</dbReference>
<dbReference type="InterPro" id="IPR036388">
    <property type="entry name" value="WH-like_DNA-bd_sf"/>
</dbReference>